<evidence type="ECO:0000259" key="13">
    <source>
        <dbReference type="SMART" id="SM00965"/>
    </source>
</evidence>
<keyword evidence="2 10" id="KW-0813">Transport</keyword>
<evidence type="ECO:0000256" key="8">
    <source>
        <dbReference type="ARBA" id="ARBA00023136"/>
    </source>
</evidence>
<comment type="subcellular location">
    <subcellularLocation>
        <location evidence="1 10">Cell outer membrane</location>
        <topology evidence="1 10">Multi-pass membrane protein</topology>
    </subcellularLocation>
</comment>
<evidence type="ECO:0000313" key="15">
    <source>
        <dbReference type="Proteomes" id="UP000061010"/>
    </source>
</evidence>
<evidence type="ECO:0000256" key="5">
    <source>
        <dbReference type="ARBA" id="ARBA00022692"/>
    </source>
</evidence>
<accession>A0A0S1AXZ3</accession>
<dbReference type="InterPro" id="IPR000531">
    <property type="entry name" value="Beta-barrel_TonB"/>
</dbReference>
<keyword evidence="12" id="KW-0732">Signal</keyword>
<keyword evidence="8 10" id="KW-0472">Membrane</keyword>
<dbReference type="AlphaFoldDB" id="A0A0S1AXZ3"/>
<evidence type="ECO:0000256" key="11">
    <source>
        <dbReference type="RuleBase" id="RU003357"/>
    </source>
</evidence>
<evidence type="ECO:0000256" key="2">
    <source>
        <dbReference type="ARBA" id="ARBA00022448"/>
    </source>
</evidence>
<dbReference type="PATRIC" id="fig|128780.6.peg.1237"/>
<keyword evidence="4" id="KW-0406">Ion transport</keyword>
<proteinExistence type="inferred from homology"/>
<name>A0A0S1AXZ3_9GAMM</name>
<evidence type="ECO:0000256" key="3">
    <source>
        <dbReference type="ARBA" id="ARBA00022452"/>
    </source>
</evidence>
<dbReference type="GO" id="GO:0009279">
    <property type="term" value="C:cell outer membrane"/>
    <property type="evidence" value="ECO:0007669"/>
    <property type="project" value="UniProtKB-SubCell"/>
</dbReference>
<evidence type="ECO:0000256" key="6">
    <source>
        <dbReference type="ARBA" id="ARBA00023004"/>
    </source>
</evidence>
<dbReference type="InterPro" id="IPR012910">
    <property type="entry name" value="Plug_dom"/>
</dbReference>
<dbReference type="Gene3D" id="2.170.130.10">
    <property type="entry name" value="TonB-dependent receptor, plug domain"/>
    <property type="match status" value="1"/>
</dbReference>
<feature type="signal peptide" evidence="12">
    <location>
        <begin position="1"/>
        <end position="25"/>
    </location>
</feature>
<gene>
    <name evidence="14" type="ORF">AOT14_12310</name>
</gene>
<feature type="chain" id="PRO_5006588365" evidence="12">
    <location>
        <begin position="26"/>
        <end position="920"/>
    </location>
</feature>
<organism evidence="14 15">
    <name type="scientific">Stenotrophomonas acidaminiphila</name>
    <dbReference type="NCBI Taxonomy" id="128780"/>
    <lineage>
        <taxon>Bacteria</taxon>
        <taxon>Pseudomonadati</taxon>
        <taxon>Pseudomonadota</taxon>
        <taxon>Gammaproteobacteria</taxon>
        <taxon>Lysobacterales</taxon>
        <taxon>Lysobacteraceae</taxon>
        <taxon>Stenotrophomonas</taxon>
    </lineage>
</organism>
<dbReference type="InterPro" id="IPR011662">
    <property type="entry name" value="Secretin/TonB_short_N"/>
</dbReference>
<dbReference type="Pfam" id="PF00593">
    <property type="entry name" value="TonB_dep_Rec_b-barrel"/>
    <property type="match status" value="1"/>
</dbReference>
<evidence type="ECO:0000256" key="7">
    <source>
        <dbReference type="ARBA" id="ARBA00023077"/>
    </source>
</evidence>
<dbReference type="InterPro" id="IPR036942">
    <property type="entry name" value="Beta-barrel_TonB_sf"/>
</dbReference>
<dbReference type="Pfam" id="PF07715">
    <property type="entry name" value="Plug"/>
    <property type="match status" value="1"/>
</dbReference>
<keyword evidence="6" id="KW-0408">Iron</keyword>
<reference evidence="14 15" key="1">
    <citation type="journal article" date="2015" name="Genome Announc.">
        <title>Complete Genome Sequencing of Stenotrophomonas acidaminiphila ZAC14D2_NAIMI4_2, a Multidrug-Resistant Strain Isolated from Sediments of a Polluted River in Mexico, Uncovers New Antibiotic Resistance Genes and a Novel Class-II Lasso Peptide Biosynthesis Gene Cluster.</title>
        <authorList>
            <person name="Vinuesa P."/>
            <person name="Ochoa-Sanchez L.E."/>
        </authorList>
    </citation>
    <scope>NUCLEOTIDE SEQUENCE [LARGE SCALE GENOMIC DNA]</scope>
    <source>
        <strain evidence="14 15">ZAC14D2_NAIMI4_2</strain>
    </source>
</reference>
<evidence type="ECO:0000313" key="14">
    <source>
        <dbReference type="EMBL" id="ALJ27635.1"/>
    </source>
</evidence>
<evidence type="ECO:0000256" key="4">
    <source>
        <dbReference type="ARBA" id="ARBA00022496"/>
    </source>
</evidence>
<sequence precursor="true">MGMLIDRLRPTLLCLALLVASPAMATSAGKAVDYQVARGPLVQALREWSRQGDTPLLFDARELAGLDSAGVNGTLSPAAALERLLQGLPVRLARSPGGIFTVRRQQAPSRPAPGPTAAPAAAAAPAVTAPDVEFAPLHVTGSRLPRTSLQATMQVDVIEREDIRRSGYGSLFDLLRHLPGMNGRPPLDAARDGDSPYLPGGAAAATSLDGMGPRATLFLVNGRRLPRYPMVSLQQGALTDLGGLPLSFVERIELVRGGASAIYGADAMAGVVNIVLRDHADGPEAMLQTGTSNQGDGAQYRVQAATGNGGAGDDWFLGIDLQRTDHVAGDRRDWHRERQRYPIGLLTRDGYYLPAYLCPSGMREDSGCWYDSSRPRSLQPASSTAAAYGHWRHDAGNGLHAHAELRASLARQRYELGPTAAALRLADGSLINHVFEEGGSVRPTIHSLELDLAAGIGRDRGDGGWEAGMGRQRSETTLSTEGAVRSARLFDAVANGYIPGFTPLDPSLSEQLFPRSRNRGRTDQWLAWWGVRHALGTLAGGTAQLATGIDLRHETWTSRPDRLLEDGELALGLPTDRRRLSTQSNAGYVEIGLPLAEPLRLDLAGRLDHDAGELSFSPRAGLRWNPSPAWSLLLSGGRGYRAPSLFERRRPPGYFGAEAIAWSPALPACAHPAGNACLVDVQVVENTGVRAETSRNQSLGAIWSPTPGLSLSLTHNRVELRNEILALRPADAGWNADTWLLDERGRLQSLRLYFDNIGRTVSRNWVLHGDYLRTSDAGQWRLSLDALHQQTLRRRERAGGRWIDLRGHATPGTAANASLHWQGARWGSSLHARYAGSTRAWPAAGNCPAAQRGNDQCSNPAQLRWNLHLDRRIGARMTAALDVLNLFDTQPVNYLPGNGGLSAGLDDPLGRYFQLTLQFH</sequence>
<keyword evidence="9 10" id="KW-0998">Cell outer membrane</keyword>
<evidence type="ECO:0000256" key="1">
    <source>
        <dbReference type="ARBA" id="ARBA00004571"/>
    </source>
</evidence>
<dbReference type="EMBL" id="CP012900">
    <property type="protein sequence ID" value="ALJ27635.1"/>
    <property type="molecule type" value="Genomic_DNA"/>
</dbReference>
<keyword evidence="7 11" id="KW-0798">TonB box</keyword>
<keyword evidence="15" id="KW-1185">Reference proteome</keyword>
<feature type="domain" description="Secretin/TonB short N-terminal" evidence="13">
    <location>
        <begin position="54"/>
        <end position="105"/>
    </location>
</feature>
<dbReference type="KEGG" id="sacz:AOT14_12310"/>
<dbReference type="SMART" id="SM00965">
    <property type="entry name" value="STN"/>
    <property type="match status" value="1"/>
</dbReference>
<protein>
    <submittedName>
        <fullName evidence="14">TonB dependent receptor protein</fullName>
    </submittedName>
</protein>
<comment type="similarity">
    <text evidence="10 11">Belongs to the TonB-dependent receptor family.</text>
</comment>
<evidence type="ECO:0000256" key="10">
    <source>
        <dbReference type="PROSITE-ProRule" id="PRU01360"/>
    </source>
</evidence>
<dbReference type="SUPFAM" id="SSF56935">
    <property type="entry name" value="Porins"/>
    <property type="match status" value="1"/>
</dbReference>
<dbReference type="InterPro" id="IPR037066">
    <property type="entry name" value="Plug_dom_sf"/>
</dbReference>
<dbReference type="GO" id="GO:0006826">
    <property type="term" value="P:iron ion transport"/>
    <property type="evidence" value="ECO:0007669"/>
    <property type="project" value="UniProtKB-KW"/>
</dbReference>
<keyword evidence="14" id="KW-0675">Receptor</keyword>
<evidence type="ECO:0000256" key="12">
    <source>
        <dbReference type="SAM" id="SignalP"/>
    </source>
</evidence>
<dbReference type="PANTHER" id="PTHR47234:SF1">
    <property type="entry name" value="TONB-DEPENDENT RECEPTOR"/>
    <property type="match status" value="1"/>
</dbReference>
<keyword evidence="5 10" id="KW-0812">Transmembrane</keyword>
<dbReference type="PROSITE" id="PS52016">
    <property type="entry name" value="TONB_DEPENDENT_REC_3"/>
    <property type="match status" value="1"/>
</dbReference>
<dbReference type="Gene3D" id="2.40.170.20">
    <property type="entry name" value="TonB-dependent receptor, beta-barrel domain"/>
    <property type="match status" value="1"/>
</dbReference>
<dbReference type="OrthoDB" id="6276154at2"/>
<dbReference type="PANTHER" id="PTHR47234">
    <property type="match status" value="1"/>
</dbReference>
<evidence type="ECO:0000256" key="9">
    <source>
        <dbReference type="ARBA" id="ARBA00023237"/>
    </source>
</evidence>
<dbReference type="InterPro" id="IPR039426">
    <property type="entry name" value="TonB-dep_rcpt-like"/>
</dbReference>
<dbReference type="Proteomes" id="UP000061010">
    <property type="component" value="Chromosome"/>
</dbReference>
<keyword evidence="4" id="KW-0410">Iron transport</keyword>
<dbReference type="Gene3D" id="3.55.50.30">
    <property type="match status" value="1"/>
</dbReference>
<keyword evidence="3 10" id="KW-1134">Transmembrane beta strand</keyword>